<evidence type="ECO:0000256" key="1">
    <source>
        <dbReference type="ARBA" id="ARBA00007197"/>
    </source>
</evidence>
<dbReference type="InterPro" id="IPR014719">
    <property type="entry name" value="Ribosomal_bL12_C/ClpS-like"/>
</dbReference>
<evidence type="ECO:0000259" key="6">
    <source>
        <dbReference type="Pfam" id="PF16320"/>
    </source>
</evidence>
<evidence type="ECO:0000256" key="2">
    <source>
        <dbReference type="ARBA" id="ARBA00022980"/>
    </source>
</evidence>
<keyword evidence="8" id="KW-1185">Reference proteome</keyword>
<keyword evidence="3 4" id="KW-0687">Ribonucleoprotein</keyword>
<dbReference type="RefSeq" id="WP_316803914.1">
    <property type="nucleotide sequence ID" value="NZ_JBHRXC010000001.1"/>
</dbReference>
<reference evidence="8" key="1">
    <citation type="journal article" date="2019" name="Int. J. Syst. Evol. Microbiol.">
        <title>The Global Catalogue of Microorganisms (GCM) 10K type strain sequencing project: providing services to taxonomists for standard genome sequencing and annotation.</title>
        <authorList>
            <consortium name="The Broad Institute Genomics Platform"/>
            <consortium name="The Broad Institute Genome Sequencing Center for Infectious Disease"/>
            <person name="Wu L."/>
            <person name="Ma J."/>
        </authorList>
    </citation>
    <scope>NUCLEOTIDE SEQUENCE [LARGE SCALE GENOMIC DNA]</scope>
    <source>
        <strain evidence="8">CCM 8689</strain>
    </source>
</reference>
<dbReference type="InterPro" id="IPR000206">
    <property type="entry name" value="Ribosomal_bL12"/>
</dbReference>
<proteinExistence type="inferred from homology"/>
<dbReference type="GO" id="GO:0005840">
    <property type="term" value="C:ribosome"/>
    <property type="evidence" value="ECO:0007669"/>
    <property type="project" value="UniProtKB-KW"/>
</dbReference>
<dbReference type="PANTHER" id="PTHR45987:SF4">
    <property type="entry name" value="LARGE RIBOSOMAL SUBUNIT PROTEIN BL12M"/>
    <property type="match status" value="1"/>
</dbReference>
<dbReference type="NCBIfam" id="TIGR00855">
    <property type="entry name" value="L12"/>
    <property type="match status" value="1"/>
</dbReference>
<evidence type="ECO:0000256" key="3">
    <source>
        <dbReference type="ARBA" id="ARBA00023274"/>
    </source>
</evidence>
<dbReference type="CDD" id="cd00387">
    <property type="entry name" value="Ribosomal_L7_L12"/>
    <property type="match status" value="1"/>
</dbReference>
<gene>
    <name evidence="4 7" type="primary">rplL</name>
    <name evidence="7" type="ORF">ACFOUY_11305</name>
</gene>
<dbReference type="InterPro" id="IPR008932">
    <property type="entry name" value="Ribosomal_bL12_oligo"/>
</dbReference>
<dbReference type="Gene3D" id="1.20.5.710">
    <property type="entry name" value="Single helix bin"/>
    <property type="match status" value="1"/>
</dbReference>
<dbReference type="Gene3D" id="3.30.1390.10">
    <property type="match status" value="1"/>
</dbReference>
<keyword evidence="2 4" id="KW-0689">Ribosomal protein</keyword>
<dbReference type="InterPro" id="IPR013823">
    <property type="entry name" value="Ribosomal_bL12_C"/>
</dbReference>
<evidence type="ECO:0000256" key="4">
    <source>
        <dbReference type="HAMAP-Rule" id="MF_00368"/>
    </source>
</evidence>
<feature type="domain" description="Large ribosomal subunit protein bL12 C-terminal" evidence="5">
    <location>
        <begin position="59"/>
        <end position="125"/>
    </location>
</feature>
<sequence>MADLKAFAEQLVNLTVKEVNELAQILKDEYGIEPAAAAVVAGPAAGGDAPAAAAEKTSFDVILKEAGGAKLAVVKLVKDLTGLGLKEAKDLVDGAPKELKAGVTKDEAEALKKQLEEAGAVVEIK</sequence>
<dbReference type="Proteomes" id="UP001595792">
    <property type="component" value="Unassembled WGS sequence"/>
</dbReference>
<dbReference type="InterPro" id="IPR036235">
    <property type="entry name" value="Ribosomal_bL12_oligo_N_sf"/>
</dbReference>
<evidence type="ECO:0000313" key="8">
    <source>
        <dbReference type="Proteomes" id="UP001595792"/>
    </source>
</evidence>
<protein>
    <recommendedName>
        <fullName evidence="4">Large ribosomal subunit protein bL12</fullName>
    </recommendedName>
</protein>
<evidence type="ECO:0000313" key="7">
    <source>
        <dbReference type="EMBL" id="MFC4197286.1"/>
    </source>
</evidence>
<accession>A0ABV8NLL4</accession>
<organism evidence="7 8">
    <name type="scientific">Pedobacter jamesrossensis</name>
    <dbReference type="NCBI Taxonomy" id="1908238"/>
    <lineage>
        <taxon>Bacteria</taxon>
        <taxon>Pseudomonadati</taxon>
        <taxon>Bacteroidota</taxon>
        <taxon>Sphingobacteriia</taxon>
        <taxon>Sphingobacteriales</taxon>
        <taxon>Sphingobacteriaceae</taxon>
        <taxon>Pedobacter</taxon>
    </lineage>
</organism>
<comment type="similarity">
    <text evidence="1 4">Belongs to the bacterial ribosomal protein bL12 family.</text>
</comment>
<dbReference type="EMBL" id="JBHSBY010000110">
    <property type="protein sequence ID" value="MFC4197286.1"/>
    <property type="molecule type" value="Genomic_DNA"/>
</dbReference>
<dbReference type="SUPFAM" id="SSF54736">
    <property type="entry name" value="ClpS-like"/>
    <property type="match status" value="1"/>
</dbReference>
<dbReference type="Pfam" id="PF16320">
    <property type="entry name" value="Ribosomal_L12_N"/>
    <property type="match status" value="1"/>
</dbReference>
<name>A0ABV8NLL4_9SPHI</name>
<dbReference type="HAMAP" id="MF_00368">
    <property type="entry name" value="Ribosomal_bL12"/>
    <property type="match status" value="1"/>
</dbReference>
<feature type="domain" description="Large ribosomal subunit protein bL12 oligomerization" evidence="6">
    <location>
        <begin position="5"/>
        <end position="51"/>
    </location>
</feature>
<dbReference type="Pfam" id="PF00542">
    <property type="entry name" value="Ribosomal_L12"/>
    <property type="match status" value="1"/>
</dbReference>
<evidence type="ECO:0000259" key="5">
    <source>
        <dbReference type="Pfam" id="PF00542"/>
    </source>
</evidence>
<dbReference type="PANTHER" id="PTHR45987">
    <property type="entry name" value="39S RIBOSOMAL PROTEIN L12"/>
    <property type="match status" value="1"/>
</dbReference>
<comment type="function">
    <text evidence="4">Forms part of the ribosomal stalk which helps the ribosome interact with GTP-bound translation factors. Is thus essential for accurate translation.</text>
</comment>
<comment type="subunit">
    <text evidence="4">Homodimer. Part of the ribosomal stalk of the 50S ribosomal subunit. Forms a multimeric L10(L12)X complex, where L10 forms an elongated spine to which 2 to 4 L12 dimers bind in a sequential fashion. Binds GTP-bound translation factors.</text>
</comment>
<dbReference type="SUPFAM" id="SSF48300">
    <property type="entry name" value="Ribosomal protein L7/12, oligomerisation (N-terminal) domain"/>
    <property type="match status" value="1"/>
</dbReference>
<comment type="caution">
    <text evidence="7">The sequence shown here is derived from an EMBL/GenBank/DDBJ whole genome shotgun (WGS) entry which is preliminary data.</text>
</comment>